<dbReference type="InterPro" id="IPR025514">
    <property type="entry name" value="DUF4402"/>
</dbReference>
<reference evidence="3" key="1">
    <citation type="submission" date="2016-11" db="EMBL/GenBank/DDBJ databases">
        <authorList>
            <person name="Varghese N."/>
            <person name="Submissions S."/>
        </authorList>
    </citation>
    <scope>NUCLEOTIDE SEQUENCE [LARGE SCALE GENOMIC DNA]</scope>
    <source>
        <strain evidence="3">DSM 22363</strain>
    </source>
</reference>
<evidence type="ECO:0008006" key="4">
    <source>
        <dbReference type="Google" id="ProtNLM"/>
    </source>
</evidence>
<evidence type="ECO:0000313" key="3">
    <source>
        <dbReference type="Proteomes" id="UP000185192"/>
    </source>
</evidence>
<organism evidence="2 3">
    <name type="scientific">Parasphingorhabdus marina DSM 22363</name>
    <dbReference type="NCBI Taxonomy" id="1123272"/>
    <lineage>
        <taxon>Bacteria</taxon>
        <taxon>Pseudomonadati</taxon>
        <taxon>Pseudomonadota</taxon>
        <taxon>Alphaproteobacteria</taxon>
        <taxon>Sphingomonadales</taxon>
        <taxon>Sphingomonadaceae</taxon>
        <taxon>Parasphingorhabdus</taxon>
    </lineage>
</organism>
<accession>A0A1N6CNQ5</accession>
<dbReference type="OrthoDB" id="7407088at2"/>
<dbReference type="Pfam" id="PF14352">
    <property type="entry name" value="DUF4402"/>
    <property type="match status" value="1"/>
</dbReference>
<dbReference type="Proteomes" id="UP000185192">
    <property type="component" value="Unassembled WGS sequence"/>
</dbReference>
<keyword evidence="1" id="KW-0732">Signal</keyword>
<keyword evidence="3" id="KW-1185">Reference proteome</keyword>
<gene>
    <name evidence="2" type="ORF">SAMN02745824_0599</name>
</gene>
<dbReference type="AlphaFoldDB" id="A0A1N6CNQ5"/>
<proteinExistence type="predicted"/>
<feature type="chain" id="PRO_5009935343" description="DUF4402 domain-containing protein" evidence="1">
    <location>
        <begin position="28"/>
        <end position="180"/>
    </location>
</feature>
<dbReference type="EMBL" id="FSQW01000001">
    <property type="protein sequence ID" value="SIN60137.1"/>
    <property type="molecule type" value="Genomic_DNA"/>
</dbReference>
<name>A0A1N6CNQ5_9SPHN</name>
<dbReference type="RefSeq" id="WP_159437014.1">
    <property type="nucleotide sequence ID" value="NZ_FSQW01000001.1"/>
</dbReference>
<sequence length="180" mass="19482">MKPRPIFRLLAVIAVLQPGMLSEAAVAQCRLCATQPGNPSSGSNPAERETPLRIEITANLDFSRLAVLNRSGGEIHLDPQSRQRRISGGLRDLGGLSLHGEGRLTGDPGRQVRVQLPERITLSAPNGTTAELVRLDTDLPAQPRLDREGRLTFAFGGRLRVNGNASGQFRGRIAITAEYE</sequence>
<feature type="signal peptide" evidence="1">
    <location>
        <begin position="1"/>
        <end position="27"/>
    </location>
</feature>
<evidence type="ECO:0000313" key="2">
    <source>
        <dbReference type="EMBL" id="SIN60137.1"/>
    </source>
</evidence>
<evidence type="ECO:0000256" key="1">
    <source>
        <dbReference type="SAM" id="SignalP"/>
    </source>
</evidence>
<protein>
    <recommendedName>
        <fullName evidence="4">DUF4402 domain-containing protein</fullName>
    </recommendedName>
</protein>